<organism evidence="2 3">
    <name type="scientific">Takifugu bimaculatus</name>
    <dbReference type="NCBI Taxonomy" id="433685"/>
    <lineage>
        <taxon>Eukaryota</taxon>
        <taxon>Metazoa</taxon>
        <taxon>Chordata</taxon>
        <taxon>Craniata</taxon>
        <taxon>Vertebrata</taxon>
        <taxon>Euteleostomi</taxon>
        <taxon>Actinopterygii</taxon>
        <taxon>Neopterygii</taxon>
        <taxon>Teleostei</taxon>
        <taxon>Neoteleostei</taxon>
        <taxon>Acanthomorphata</taxon>
        <taxon>Eupercaria</taxon>
        <taxon>Tetraodontiformes</taxon>
        <taxon>Tetradontoidea</taxon>
        <taxon>Tetraodontidae</taxon>
        <taxon>Takifugu</taxon>
    </lineage>
</organism>
<protein>
    <recommendedName>
        <fullName evidence="1">CBM21 domain-containing protein</fullName>
    </recommendedName>
</protein>
<proteinExistence type="predicted"/>
<dbReference type="InterPro" id="IPR005036">
    <property type="entry name" value="CBM21_dom"/>
</dbReference>
<evidence type="ECO:0000313" key="2">
    <source>
        <dbReference type="EMBL" id="TNM91779.1"/>
    </source>
</evidence>
<dbReference type="PANTHER" id="PTHR12307">
    <property type="entry name" value="PROTEIN PHOSPHATASE 1 REGULATORY SUBUNIT"/>
    <property type="match status" value="1"/>
</dbReference>
<accession>A0A4Z2BII0</accession>
<dbReference type="EMBL" id="SWLE01000014">
    <property type="protein sequence ID" value="TNM91779.1"/>
    <property type="molecule type" value="Genomic_DNA"/>
</dbReference>
<dbReference type="AlphaFoldDB" id="A0A4Z2BII0"/>
<sequence length="304" mass="34460">MSCPRVLHAFGGHSQPVMTPVDLSMCLSLSRRQSLYQLVSPPAPNATQHKPNEGLYSLFSPLAPPSNVPLRPRSCFRRIGLGLSKKRVMFADTKGLALAAVHVFTPESASFDSRLMKTPADTHVLHTLPQDQQSTSNKQQHYRLRVGLAQPFLDFKAYLAHQEMPIQLESCDISENSLIGKVCVSHDSVKKTVWIRLTFDSWRSYRDFPCMFLLQQPPAVDVYAFDLCLPKNIDPKERAEFFVFCTAGPGSTPQWDNNRGKNYSVHLVKDGSHVRQSQVNLWRRTSLKQRPPLWPSSELQNLYI</sequence>
<dbReference type="GO" id="GO:0000164">
    <property type="term" value="C:protein phosphatase type 1 complex"/>
    <property type="evidence" value="ECO:0007669"/>
    <property type="project" value="TreeGrafter"/>
</dbReference>
<evidence type="ECO:0000313" key="3">
    <source>
        <dbReference type="Proteomes" id="UP000516260"/>
    </source>
</evidence>
<feature type="domain" description="CBM21" evidence="1">
    <location>
        <begin position="158"/>
        <end position="266"/>
    </location>
</feature>
<dbReference type="InterPro" id="IPR038175">
    <property type="entry name" value="CBM21_dom_sf"/>
</dbReference>
<dbReference type="PROSITE" id="PS51159">
    <property type="entry name" value="CBM21"/>
    <property type="match status" value="1"/>
</dbReference>
<comment type="caution">
    <text evidence="2">The sequence shown here is derived from an EMBL/GenBank/DDBJ whole genome shotgun (WGS) entry which is preliminary data.</text>
</comment>
<dbReference type="Proteomes" id="UP000516260">
    <property type="component" value="Chromosome 21"/>
</dbReference>
<dbReference type="Gene3D" id="2.60.40.2440">
    <property type="entry name" value="Carbohydrate binding type-21 domain"/>
    <property type="match status" value="1"/>
</dbReference>
<dbReference type="PANTHER" id="PTHR12307:SF15">
    <property type="entry name" value="PROTEIN PHOSPHATASE 1 REGULATORY SUBUNIT 3C"/>
    <property type="match status" value="1"/>
</dbReference>
<dbReference type="Pfam" id="PF03370">
    <property type="entry name" value="CBM_21"/>
    <property type="match status" value="1"/>
</dbReference>
<dbReference type="GO" id="GO:0005979">
    <property type="term" value="P:regulation of glycogen biosynthetic process"/>
    <property type="evidence" value="ECO:0007669"/>
    <property type="project" value="TreeGrafter"/>
</dbReference>
<name>A0A4Z2BII0_9TELE</name>
<gene>
    <name evidence="2" type="ORF">fugu_018790</name>
</gene>
<dbReference type="GO" id="GO:0008157">
    <property type="term" value="F:protein phosphatase 1 binding"/>
    <property type="evidence" value="ECO:0007669"/>
    <property type="project" value="TreeGrafter"/>
</dbReference>
<dbReference type="GO" id="GO:2001069">
    <property type="term" value="F:glycogen binding"/>
    <property type="evidence" value="ECO:0007669"/>
    <property type="project" value="TreeGrafter"/>
</dbReference>
<evidence type="ECO:0000259" key="1">
    <source>
        <dbReference type="PROSITE" id="PS51159"/>
    </source>
</evidence>
<reference evidence="2 3" key="1">
    <citation type="submission" date="2019-04" db="EMBL/GenBank/DDBJ databases">
        <title>The sequence and de novo assembly of Takifugu bimaculatus genome using PacBio and Hi-C technologies.</title>
        <authorList>
            <person name="Xu P."/>
            <person name="Liu B."/>
            <person name="Zhou Z."/>
        </authorList>
    </citation>
    <scope>NUCLEOTIDE SEQUENCE [LARGE SCALE GENOMIC DNA]</scope>
    <source>
        <strain evidence="2">TB-2018</strain>
        <tissue evidence="2">Muscle</tissue>
    </source>
</reference>
<keyword evidence="3" id="KW-1185">Reference proteome</keyword>
<dbReference type="InterPro" id="IPR050782">
    <property type="entry name" value="PP1_regulatory_subunit_3"/>
</dbReference>